<dbReference type="EnsemblPlants" id="AVESA.00010b.r2.4CG1282270.1">
    <property type="protein sequence ID" value="AVESA.00010b.r2.4CG1282270.1.CDS"/>
    <property type="gene ID" value="AVESA.00010b.r2.4CG1282270"/>
</dbReference>
<evidence type="ECO:0000313" key="2">
    <source>
        <dbReference type="Proteomes" id="UP001732700"/>
    </source>
</evidence>
<protein>
    <submittedName>
        <fullName evidence="1">Uncharacterized protein</fullName>
    </submittedName>
</protein>
<evidence type="ECO:0000313" key="1">
    <source>
        <dbReference type="EnsemblPlants" id="AVESA.00010b.r2.4CG1282270.1.CDS"/>
    </source>
</evidence>
<name>A0ACD5WTC4_AVESA</name>
<reference evidence="1" key="1">
    <citation type="submission" date="2021-05" db="EMBL/GenBank/DDBJ databases">
        <authorList>
            <person name="Scholz U."/>
            <person name="Mascher M."/>
            <person name="Fiebig A."/>
        </authorList>
    </citation>
    <scope>NUCLEOTIDE SEQUENCE [LARGE SCALE GENOMIC DNA]</scope>
</reference>
<organism evidence="1 2">
    <name type="scientific">Avena sativa</name>
    <name type="common">Oat</name>
    <dbReference type="NCBI Taxonomy" id="4498"/>
    <lineage>
        <taxon>Eukaryota</taxon>
        <taxon>Viridiplantae</taxon>
        <taxon>Streptophyta</taxon>
        <taxon>Embryophyta</taxon>
        <taxon>Tracheophyta</taxon>
        <taxon>Spermatophyta</taxon>
        <taxon>Magnoliopsida</taxon>
        <taxon>Liliopsida</taxon>
        <taxon>Poales</taxon>
        <taxon>Poaceae</taxon>
        <taxon>BOP clade</taxon>
        <taxon>Pooideae</taxon>
        <taxon>Poodae</taxon>
        <taxon>Poeae</taxon>
        <taxon>Poeae Chloroplast Group 1 (Aveneae type)</taxon>
        <taxon>Aveninae</taxon>
        <taxon>Avena</taxon>
    </lineage>
</organism>
<accession>A0ACD5WTC4</accession>
<keyword evidence="2" id="KW-1185">Reference proteome</keyword>
<sequence>MHTYAGNWQNWFTMVFELQRFKGSTLQIMGASPEKSNQWAIVGGTGDFALAQGVIKITEYKITGDERVHELTIDGYCHMELPPVPTPTKMGPWGIGGGTIRGMQGKSRRLESVTIRSYNVVEKISFSYVNEDGQICTAGPWGDPSDDTTNDKTIKFGPSEYVKSITGANYTTTAHMTALRIVTNVATYGPFGTYTGNTMFNVTVPADKTVVGFFVHLNNIITPKIGVYTI</sequence>
<reference evidence="1" key="2">
    <citation type="submission" date="2025-09" db="UniProtKB">
        <authorList>
            <consortium name="EnsemblPlants"/>
        </authorList>
    </citation>
    <scope>IDENTIFICATION</scope>
</reference>
<dbReference type="Proteomes" id="UP001732700">
    <property type="component" value="Chromosome 4C"/>
</dbReference>
<proteinExistence type="predicted"/>